<protein>
    <submittedName>
        <fullName evidence="1">Uncharacterized protein</fullName>
    </submittedName>
</protein>
<dbReference type="AlphaFoldDB" id="B2J3R6"/>
<accession>B2J3R6</accession>
<evidence type="ECO:0000313" key="2">
    <source>
        <dbReference type="Proteomes" id="UP000001191"/>
    </source>
</evidence>
<organism evidence="1 2">
    <name type="scientific">Nostoc punctiforme (strain ATCC 29133 / PCC 73102)</name>
    <dbReference type="NCBI Taxonomy" id="63737"/>
    <lineage>
        <taxon>Bacteria</taxon>
        <taxon>Bacillati</taxon>
        <taxon>Cyanobacteriota</taxon>
        <taxon>Cyanophyceae</taxon>
        <taxon>Nostocales</taxon>
        <taxon>Nostocaceae</taxon>
        <taxon>Nostoc</taxon>
    </lineage>
</organism>
<gene>
    <name evidence="1" type="ordered locus">Npun_F1882</name>
</gene>
<reference evidence="1 2" key="2">
    <citation type="journal article" date="2013" name="Plant Physiol.">
        <title>A Nostoc punctiforme Sugar Transporter Necessary to Establish a Cyanobacterium-Plant Symbiosis.</title>
        <authorList>
            <person name="Ekman M."/>
            <person name="Picossi S."/>
            <person name="Campbell E.L."/>
            <person name="Meeks J.C."/>
            <person name="Flores E."/>
        </authorList>
    </citation>
    <scope>NUCLEOTIDE SEQUENCE [LARGE SCALE GENOMIC DNA]</scope>
    <source>
        <strain evidence="2">ATCC 29133 / PCC 73102</strain>
    </source>
</reference>
<proteinExistence type="predicted"/>
<evidence type="ECO:0000313" key="1">
    <source>
        <dbReference type="EMBL" id="ACC80537.1"/>
    </source>
</evidence>
<dbReference type="EMBL" id="CP001037">
    <property type="protein sequence ID" value="ACC80537.1"/>
    <property type="molecule type" value="Genomic_DNA"/>
</dbReference>
<dbReference type="EnsemblBacteria" id="ACC80537">
    <property type="protein sequence ID" value="ACC80537"/>
    <property type="gene ID" value="Npun_F1882"/>
</dbReference>
<dbReference type="HOGENOM" id="CLU_2586212_0_0_3"/>
<dbReference type="RefSeq" id="WP_012408552.1">
    <property type="nucleotide sequence ID" value="NC_010628.1"/>
</dbReference>
<keyword evidence="2" id="KW-1185">Reference proteome</keyword>
<sequence>MAFKLIIQRLWVDNKEALTIKVKFMGDKTIAIFTLIDTLKSTVYDLDIAILEEALRCSREINQSQVGAWLLSQFQQQDDY</sequence>
<reference evidence="2" key="1">
    <citation type="submission" date="2008-04" db="EMBL/GenBank/DDBJ databases">
        <title>Complete sequence of chromosome of Nostoc punctiforme ATCC 29133.</title>
        <authorList>
            <consortium name="US DOE Joint Genome Institute"/>
            <person name="Copeland A."/>
            <person name="Lucas S."/>
            <person name="Lapidus A."/>
            <person name="Glavina del Rio T."/>
            <person name="Dalin E."/>
            <person name="Tice H."/>
            <person name="Pitluck S."/>
            <person name="Chain P."/>
            <person name="Malfatti S."/>
            <person name="Shin M."/>
            <person name="Vergez L."/>
            <person name="Schmutz J."/>
            <person name="Larimer F."/>
            <person name="Land M."/>
            <person name="Hauser L."/>
            <person name="Kyrpides N."/>
            <person name="Kim E."/>
            <person name="Meeks J.C."/>
            <person name="Elhai J."/>
            <person name="Campbell E.L."/>
            <person name="Thiel T."/>
            <person name="Longmire J."/>
            <person name="Potts M."/>
            <person name="Atlas R."/>
        </authorList>
    </citation>
    <scope>NUCLEOTIDE SEQUENCE [LARGE SCALE GENOMIC DNA]</scope>
    <source>
        <strain evidence="2">ATCC 29133 / PCC 73102</strain>
    </source>
</reference>
<dbReference type="Proteomes" id="UP000001191">
    <property type="component" value="Chromosome"/>
</dbReference>
<dbReference type="KEGG" id="npu:Npun_F1882"/>
<name>B2J3R6_NOSP7</name>